<name>A0ABW1C087_9ACTN</name>
<reference evidence="3" key="1">
    <citation type="journal article" date="2019" name="Int. J. Syst. Evol. Microbiol.">
        <title>The Global Catalogue of Microorganisms (GCM) 10K type strain sequencing project: providing services to taxonomists for standard genome sequencing and annotation.</title>
        <authorList>
            <consortium name="The Broad Institute Genomics Platform"/>
            <consortium name="The Broad Institute Genome Sequencing Center for Infectious Disease"/>
            <person name="Wu L."/>
            <person name="Ma J."/>
        </authorList>
    </citation>
    <scope>NUCLEOTIDE SEQUENCE [LARGE SCALE GENOMIC DNA]</scope>
    <source>
        <strain evidence="3">CGMCC 4.7106</strain>
    </source>
</reference>
<dbReference type="Proteomes" id="UP001596096">
    <property type="component" value="Unassembled WGS sequence"/>
</dbReference>
<keyword evidence="3" id="KW-1185">Reference proteome</keyword>
<proteinExistence type="predicted"/>
<organism evidence="2 3">
    <name type="scientific">Nonomuraea harbinensis</name>
    <dbReference type="NCBI Taxonomy" id="1286938"/>
    <lineage>
        <taxon>Bacteria</taxon>
        <taxon>Bacillati</taxon>
        <taxon>Actinomycetota</taxon>
        <taxon>Actinomycetes</taxon>
        <taxon>Streptosporangiales</taxon>
        <taxon>Streptosporangiaceae</taxon>
        <taxon>Nonomuraea</taxon>
    </lineage>
</organism>
<evidence type="ECO:0000313" key="3">
    <source>
        <dbReference type="Proteomes" id="UP001596096"/>
    </source>
</evidence>
<protein>
    <recommendedName>
        <fullName evidence="4">PKD domain-containing protein</fullName>
    </recommendedName>
</protein>
<comment type="caution">
    <text evidence="2">The sequence shown here is derived from an EMBL/GenBank/DDBJ whole genome shotgun (WGS) entry which is preliminary data.</text>
</comment>
<gene>
    <name evidence="2" type="ORF">ACFPUY_26665</name>
</gene>
<dbReference type="EMBL" id="JBHSNW010000014">
    <property type="protein sequence ID" value="MFC5818702.1"/>
    <property type="molecule type" value="Genomic_DNA"/>
</dbReference>
<evidence type="ECO:0000313" key="2">
    <source>
        <dbReference type="EMBL" id="MFC5818702.1"/>
    </source>
</evidence>
<dbReference type="RefSeq" id="WP_378524908.1">
    <property type="nucleotide sequence ID" value="NZ_JBHSNW010000014.1"/>
</dbReference>
<evidence type="ECO:0000256" key="1">
    <source>
        <dbReference type="SAM" id="MobiDB-lite"/>
    </source>
</evidence>
<sequence>MSHGLVVLSAPPGIELSTAGSEAAPSTTISCTDDGTFTVTLTASDGVNAPVSDSARVRLRNAPPRPSITGPAPWSAHRAGTPVSLTAPFTDPGANDTHTCAIVWDDGRTDSFAATSGG</sequence>
<feature type="region of interest" description="Disordered" evidence="1">
    <location>
        <begin position="60"/>
        <end position="92"/>
    </location>
</feature>
<accession>A0ABW1C087</accession>
<evidence type="ECO:0008006" key="4">
    <source>
        <dbReference type="Google" id="ProtNLM"/>
    </source>
</evidence>